<protein>
    <recommendedName>
        <fullName evidence="2">protein-serine/threonine phosphatase</fullName>
        <ecNumber evidence="2">3.1.3.16</ecNumber>
    </recommendedName>
</protein>
<dbReference type="InterPro" id="IPR029052">
    <property type="entry name" value="Metallo-depent_PP-like"/>
</dbReference>
<comment type="catalytic activity">
    <reaction evidence="8">
        <text>O-phospho-L-threonyl-[protein] + H2O = L-threonyl-[protein] + phosphate</text>
        <dbReference type="Rhea" id="RHEA:47004"/>
        <dbReference type="Rhea" id="RHEA-COMP:11060"/>
        <dbReference type="Rhea" id="RHEA-COMP:11605"/>
        <dbReference type="ChEBI" id="CHEBI:15377"/>
        <dbReference type="ChEBI" id="CHEBI:30013"/>
        <dbReference type="ChEBI" id="CHEBI:43474"/>
        <dbReference type="ChEBI" id="CHEBI:61977"/>
        <dbReference type="EC" id="3.1.3.16"/>
    </reaction>
</comment>
<dbReference type="VEuPathDB" id="VectorBase:RPRC001480"/>
<dbReference type="SUPFAM" id="SSF56300">
    <property type="entry name" value="Metallo-dependent phosphatases"/>
    <property type="match status" value="1"/>
</dbReference>
<dbReference type="GO" id="GO:0005634">
    <property type="term" value="C:nucleus"/>
    <property type="evidence" value="ECO:0007669"/>
    <property type="project" value="TreeGrafter"/>
</dbReference>
<comment type="cofactor">
    <cofactor evidence="1">
        <name>Mn(2+)</name>
        <dbReference type="ChEBI" id="CHEBI:29035"/>
    </cofactor>
</comment>
<reference evidence="10" key="1">
    <citation type="submission" date="2015-05" db="UniProtKB">
        <authorList>
            <consortium name="EnsemblMetazoa"/>
        </authorList>
    </citation>
    <scope>IDENTIFICATION</scope>
</reference>
<dbReference type="InterPro" id="IPR004843">
    <property type="entry name" value="Calcineurin-like_PHP"/>
</dbReference>
<evidence type="ECO:0000256" key="7">
    <source>
        <dbReference type="ARBA" id="ARBA00047761"/>
    </source>
</evidence>
<dbReference type="AlphaFoldDB" id="T1HBR8"/>
<dbReference type="Pfam" id="PF00149">
    <property type="entry name" value="Metallophos"/>
    <property type="match status" value="1"/>
</dbReference>
<evidence type="ECO:0000256" key="1">
    <source>
        <dbReference type="ARBA" id="ARBA00001936"/>
    </source>
</evidence>
<evidence type="ECO:0000259" key="9">
    <source>
        <dbReference type="SMART" id="SM00156"/>
    </source>
</evidence>
<dbReference type="InParanoid" id="T1HBR8"/>
<evidence type="ECO:0000256" key="8">
    <source>
        <dbReference type="ARBA" id="ARBA00048336"/>
    </source>
</evidence>
<dbReference type="Gene3D" id="3.60.21.10">
    <property type="match status" value="1"/>
</dbReference>
<sequence>MSILVCAVRGTSNEEYISGDIRGHFYDLVRYIDFGGFPPRTSYLFLGNYISENEFSIETLTLILMLKVKFPENIFLLRGNRECDRYAEYSGFKNECLKRYKKIVWKSFLNCFNCMPVAAIVCTIIFCCHGGLGPKLDHIRDIRALIRPTAVPEKGIYCDLLSADPLSKLKKSYFRNLRQFSVYFTEPLVDRFLMKHMYQMIVRSNQVVHNNFMHFKHIGVSTEPIFSYWSPTCADQETDDETEN</sequence>
<dbReference type="PANTHER" id="PTHR11668:SF300">
    <property type="entry name" value="SERINE_THREONINE-PROTEIN PHOSPHATASE"/>
    <property type="match status" value="1"/>
</dbReference>
<dbReference type="EC" id="3.1.3.16" evidence="2"/>
<dbReference type="GO" id="GO:0046872">
    <property type="term" value="F:metal ion binding"/>
    <property type="evidence" value="ECO:0007669"/>
    <property type="project" value="UniProtKB-KW"/>
</dbReference>
<evidence type="ECO:0000256" key="2">
    <source>
        <dbReference type="ARBA" id="ARBA00013081"/>
    </source>
</evidence>
<keyword evidence="11" id="KW-1185">Reference proteome</keyword>
<dbReference type="HOGENOM" id="CLU_004962_0_0_1"/>
<keyword evidence="3" id="KW-0479">Metal-binding</keyword>
<keyword evidence="6" id="KW-0464">Manganese</keyword>
<dbReference type="PRINTS" id="PR00114">
    <property type="entry name" value="STPHPHTASE"/>
</dbReference>
<name>T1HBR8_RHOPR</name>
<evidence type="ECO:0000256" key="4">
    <source>
        <dbReference type="ARBA" id="ARBA00022801"/>
    </source>
</evidence>
<evidence type="ECO:0000256" key="3">
    <source>
        <dbReference type="ARBA" id="ARBA00022723"/>
    </source>
</evidence>
<keyword evidence="5" id="KW-0904">Protein phosphatase</keyword>
<feature type="domain" description="Serine/threonine specific protein phosphatases" evidence="9">
    <location>
        <begin position="3"/>
        <end position="241"/>
    </location>
</feature>
<accession>T1HBR8</accession>
<evidence type="ECO:0000256" key="6">
    <source>
        <dbReference type="ARBA" id="ARBA00023211"/>
    </source>
</evidence>
<dbReference type="InterPro" id="IPR050341">
    <property type="entry name" value="PP1_catalytic_subunit"/>
</dbReference>
<comment type="catalytic activity">
    <reaction evidence="7">
        <text>O-phospho-L-seryl-[protein] + H2O = L-seryl-[protein] + phosphate</text>
        <dbReference type="Rhea" id="RHEA:20629"/>
        <dbReference type="Rhea" id="RHEA-COMP:9863"/>
        <dbReference type="Rhea" id="RHEA-COMP:11604"/>
        <dbReference type="ChEBI" id="CHEBI:15377"/>
        <dbReference type="ChEBI" id="CHEBI:29999"/>
        <dbReference type="ChEBI" id="CHEBI:43474"/>
        <dbReference type="ChEBI" id="CHEBI:83421"/>
        <dbReference type="EC" id="3.1.3.16"/>
    </reaction>
</comment>
<dbReference type="SMART" id="SM00156">
    <property type="entry name" value="PP2Ac"/>
    <property type="match status" value="1"/>
</dbReference>
<dbReference type="InterPro" id="IPR006186">
    <property type="entry name" value="Ser/Thr-sp_prot-phosphatase"/>
</dbReference>
<evidence type="ECO:0000313" key="10">
    <source>
        <dbReference type="EnsemblMetazoa" id="RPRC001480-PA"/>
    </source>
</evidence>
<dbReference type="GO" id="GO:0005737">
    <property type="term" value="C:cytoplasm"/>
    <property type="evidence" value="ECO:0007669"/>
    <property type="project" value="TreeGrafter"/>
</dbReference>
<evidence type="ECO:0000313" key="11">
    <source>
        <dbReference type="Proteomes" id="UP000015103"/>
    </source>
</evidence>
<organism evidence="10 11">
    <name type="scientific">Rhodnius prolixus</name>
    <name type="common">Triatomid bug</name>
    <dbReference type="NCBI Taxonomy" id="13249"/>
    <lineage>
        <taxon>Eukaryota</taxon>
        <taxon>Metazoa</taxon>
        <taxon>Ecdysozoa</taxon>
        <taxon>Arthropoda</taxon>
        <taxon>Hexapoda</taxon>
        <taxon>Insecta</taxon>
        <taxon>Pterygota</taxon>
        <taxon>Neoptera</taxon>
        <taxon>Paraneoptera</taxon>
        <taxon>Hemiptera</taxon>
        <taxon>Heteroptera</taxon>
        <taxon>Panheteroptera</taxon>
        <taxon>Cimicomorpha</taxon>
        <taxon>Reduviidae</taxon>
        <taxon>Triatominae</taxon>
        <taxon>Rhodnius</taxon>
    </lineage>
</organism>
<dbReference type="EnsemblMetazoa" id="RPRC001480-RA">
    <property type="protein sequence ID" value="RPRC001480-PA"/>
    <property type="gene ID" value="RPRC001480"/>
</dbReference>
<dbReference type="GO" id="GO:0004722">
    <property type="term" value="F:protein serine/threonine phosphatase activity"/>
    <property type="evidence" value="ECO:0007669"/>
    <property type="project" value="UniProtKB-EC"/>
</dbReference>
<dbReference type="Proteomes" id="UP000015103">
    <property type="component" value="Unassembled WGS sequence"/>
</dbReference>
<dbReference type="STRING" id="13249.T1HBR8"/>
<dbReference type="EMBL" id="ACPB03010764">
    <property type="status" value="NOT_ANNOTATED_CDS"/>
    <property type="molecule type" value="Genomic_DNA"/>
</dbReference>
<evidence type="ECO:0000256" key="5">
    <source>
        <dbReference type="ARBA" id="ARBA00022912"/>
    </source>
</evidence>
<proteinExistence type="predicted"/>
<keyword evidence="4" id="KW-0378">Hydrolase</keyword>
<dbReference type="eggNOG" id="KOG0374">
    <property type="taxonomic scope" value="Eukaryota"/>
</dbReference>
<dbReference type="PANTHER" id="PTHR11668">
    <property type="entry name" value="SERINE/THREONINE PROTEIN PHOSPHATASE"/>
    <property type="match status" value="1"/>
</dbReference>